<gene>
    <name evidence="1" type="ORF">SU48_12120</name>
</gene>
<dbReference type="KEGG" id="dpu:SU48_12120"/>
<dbReference type="OrthoDB" id="67134at2"/>
<reference evidence="1 2" key="1">
    <citation type="submission" date="2015-01" db="EMBL/GenBank/DDBJ databases">
        <title>Deinococcus puniceus/DY1/ whole genome sequencing.</title>
        <authorList>
            <person name="Kim M.K."/>
            <person name="Srinivasan S."/>
            <person name="Lee J.-J."/>
        </authorList>
    </citation>
    <scope>NUCLEOTIDE SEQUENCE [LARGE SCALE GENOMIC DNA]</scope>
    <source>
        <strain evidence="1 2">DY1</strain>
    </source>
</reference>
<evidence type="ECO:0008006" key="3">
    <source>
        <dbReference type="Google" id="ProtNLM"/>
    </source>
</evidence>
<dbReference type="InterPro" id="IPR025515">
    <property type="entry name" value="DUF4403"/>
</dbReference>
<name>A0A172TDE9_9DEIO</name>
<evidence type="ECO:0000313" key="2">
    <source>
        <dbReference type="Proteomes" id="UP000077363"/>
    </source>
</evidence>
<dbReference type="STRING" id="1182568.SU48_12120"/>
<evidence type="ECO:0000313" key="1">
    <source>
        <dbReference type="EMBL" id="ANE44982.1"/>
    </source>
</evidence>
<dbReference type="EMBL" id="CP011387">
    <property type="protein sequence ID" value="ANE44982.1"/>
    <property type="molecule type" value="Genomic_DNA"/>
</dbReference>
<dbReference type="Proteomes" id="UP000077363">
    <property type="component" value="Chromosome"/>
</dbReference>
<dbReference type="Pfam" id="PF14356">
    <property type="entry name" value="DUF4403"/>
    <property type="match status" value="1"/>
</dbReference>
<protein>
    <recommendedName>
        <fullName evidence="3">DUF4403 domain-containing protein</fullName>
    </recommendedName>
</protein>
<accession>A0A172TDE9</accession>
<dbReference type="AlphaFoldDB" id="A0A172TDE9"/>
<dbReference type="PATRIC" id="fig|1182568.3.peg.2506"/>
<proteinExistence type="predicted"/>
<sequence length="451" mass="46318">MPAVLTALMSAAPAEAVSSLSLPITVPLAGVQGAANARVPAEFARVQQTQSFLGGLLSVDLAGTVTRAGHVSVKPAPEGDALIVSVPIRADFRAAPAGIGSFLARDFGGAATVSLRVSPFVTPDWEAGAKISGDYAWTDPLSVELTQGVRVSVQSLVDGQVRAQLDKVAADVARAVRDGANLRTRAGTLWARAQQPWTLPTSDPAYARVTPRNLSVSPFRFTPDALKLTVGAAFDLTVGLGRAPAVASAPLPALTVAAPPTSGVQLSVPVRLPYAELSQAATRAAAAQVLPLPVPLSPKLKINRVTVQPKGSKLLVTAELTITALGLNVNATADISGTPVLDRTGRIVTLSGVTVQTRRNGVTGRVLGWLADSRAEAYLARAARFDLGPRLDQARTEAQARLPYAPTAGIKLSGTVGPLKLIALTVAPDALTVTAAASGELTAGVDAGAIR</sequence>
<organism evidence="1 2">
    <name type="scientific">Deinococcus puniceus</name>
    <dbReference type="NCBI Taxonomy" id="1182568"/>
    <lineage>
        <taxon>Bacteria</taxon>
        <taxon>Thermotogati</taxon>
        <taxon>Deinococcota</taxon>
        <taxon>Deinococci</taxon>
        <taxon>Deinococcales</taxon>
        <taxon>Deinococcaceae</taxon>
        <taxon>Deinococcus</taxon>
    </lineage>
</organism>
<keyword evidence="2" id="KW-1185">Reference proteome</keyword>